<dbReference type="GO" id="GO:0005634">
    <property type="term" value="C:nucleus"/>
    <property type="evidence" value="ECO:0007669"/>
    <property type="project" value="UniProtKB-SubCell"/>
</dbReference>
<evidence type="ECO:0000256" key="13">
    <source>
        <dbReference type="ARBA" id="ARBA00023306"/>
    </source>
</evidence>
<keyword evidence="5" id="KW-0963">Cytoplasm</keyword>
<reference evidence="19" key="2">
    <citation type="submission" date="2025-08" db="UniProtKB">
        <authorList>
            <consortium name="Ensembl"/>
        </authorList>
    </citation>
    <scope>IDENTIFICATION</scope>
</reference>
<evidence type="ECO:0000256" key="6">
    <source>
        <dbReference type="ARBA" id="ARBA00022553"/>
    </source>
</evidence>
<dbReference type="GO" id="GO:0005886">
    <property type="term" value="C:plasma membrane"/>
    <property type="evidence" value="ECO:0007669"/>
    <property type="project" value="TreeGrafter"/>
</dbReference>
<dbReference type="Pfam" id="PF00373">
    <property type="entry name" value="FERM_M"/>
    <property type="match status" value="1"/>
</dbReference>
<dbReference type="PIRSF" id="PIRSF002304">
    <property type="entry name" value="Membrane_skeletal_4_1"/>
    <property type="match status" value="1"/>
</dbReference>
<dbReference type="Pfam" id="PF08736">
    <property type="entry name" value="FA"/>
    <property type="match status" value="1"/>
</dbReference>
<dbReference type="GO" id="GO:0005198">
    <property type="term" value="F:structural molecule activity"/>
    <property type="evidence" value="ECO:0007669"/>
    <property type="project" value="InterPro"/>
</dbReference>
<dbReference type="InterPro" id="IPR019747">
    <property type="entry name" value="FERM_CS"/>
</dbReference>
<dbReference type="CDD" id="cd14473">
    <property type="entry name" value="FERM_B-lobe"/>
    <property type="match status" value="1"/>
</dbReference>
<dbReference type="GO" id="GO:0003779">
    <property type="term" value="F:actin binding"/>
    <property type="evidence" value="ECO:0007669"/>
    <property type="project" value="UniProtKB-KW"/>
</dbReference>
<feature type="domain" description="FERM" evidence="18">
    <location>
        <begin position="211"/>
        <end position="492"/>
    </location>
</feature>
<feature type="compositionally biased region" description="Basic and acidic residues" evidence="17">
    <location>
        <begin position="649"/>
        <end position="661"/>
    </location>
</feature>
<dbReference type="GO" id="GO:0005516">
    <property type="term" value="F:calmodulin binding"/>
    <property type="evidence" value="ECO:0007669"/>
    <property type="project" value="UniProtKB-KW"/>
</dbReference>
<dbReference type="SUPFAM" id="SSF47031">
    <property type="entry name" value="Second domain of FERM"/>
    <property type="match status" value="1"/>
</dbReference>
<feature type="compositionally biased region" description="Basic and acidic residues" evidence="17">
    <location>
        <begin position="177"/>
        <end position="194"/>
    </location>
</feature>
<dbReference type="FunFam" id="3.10.20.90:FF:000002">
    <property type="entry name" value="Erythrocyte protein band 4.1-like 3"/>
    <property type="match status" value="1"/>
</dbReference>
<feature type="compositionally biased region" description="Basic and acidic residues" evidence="17">
    <location>
        <begin position="98"/>
        <end position="110"/>
    </location>
</feature>
<feature type="compositionally biased region" description="Basic and acidic residues" evidence="17">
    <location>
        <begin position="18"/>
        <end position="35"/>
    </location>
</feature>
<dbReference type="GeneTree" id="ENSGT00940000157833"/>
<keyword evidence="13" id="KW-0131">Cell cycle</keyword>
<evidence type="ECO:0000256" key="15">
    <source>
        <dbReference type="ARBA" id="ARBA00030419"/>
    </source>
</evidence>
<reference evidence="19 20" key="1">
    <citation type="journal article" date="2010" name="Nature">
        <title>The genome of a songbird.</title>
        <authorList>
            <person name="Warren W.C."/>
            <person name="Clayton D.F."/>
            <person name="Ellegren H."/>
            <person name="Arnold A.P."/>
            <person name="Hillier L.W."/>
            <person name="Kunstner A."/>
            <person name="Searle S."/>
            <person name="White S."/>
            <person name="Vilella A.J."/>
            <person name="Fairley S."/>
            <person name="Heger A."/>
            <person name="Kong L."/>
            <person name="Ponting C.P."/>
            <person name="Jarvis E.D."/>
            <person name="Mello C.V."/>
            <person name="Minx P."/>
            <person name="Lovell P."/>
            <person name="Velho T.A."/>
            <person name="Ferris M."/>
            <person name="Balakrishnan C.N."/>
            <person name="Sinha S."/>
            <person name="Blatti C."/>
            <person name="London S.E."/>
            <person name="Li Y."/>
            <person name="Lin Y.C."/>
            <person name="George J."/>
            <person name="Sweedler J."/>
            <person name="Southey B."/>
            <person name="Gunaratne P."/>
            <person name="Watson M."/>
            <person name="Nam K."/>
            <person name="Backstrom N."/>
            <person name="Smeds L."/>
            <person name="Nabholz B."/>
            <person name="Itoh Y."/>
            <person name="Whitney O."/>
            <person name="Pfenning A.R."/>
            <person name="Howard J."/>
            <person name="Volker M."/>
            <person name="Skinner B.M."/>
            <person name="Griffin D.K."/>
            <person name="Ye L."/>
            <person name="McLaren W.M."/>
            <person name="Flicek P."/>
            <person name="Quesada V."/>
            <person name="Velasco G."/>
            <person name="Lopez-Otin C."/>
            <person name="Puente X.S."/>
            <person name="Olender T."/>
            <person name="Lancet D."/>
            <person name="Smit A.F."/>
            <person name="Hubley R."/>
            <person name="Konkel M.K."/>
            <person name="Walker J.A."/>
            <person name="Batzer M.A."/>
            <person name="Gu W."/>
            <person name="Pollock D.D."/>
            <person name="Chen L."/>
            <person name="Cheng Z."/>
            <person name="Eichler E.E."/>
            <person name="Stapley J."/>
            <person name="Slate J."/>
            <person name="Ekblom R."/>
            <person name="Birkhead T."/>
            <person name="Burke T."/>
            <person name="Burt D."/>
            <person name="Scharff C."/>
            <person name="Adam I."/>
            <person name="Richard H."/>
            <person name="Sultan M."/>
            <person name="Soldatov A."/>
            <person name="Lehrach H."/>
            <person name="Edwards S.V."/>
            <person name="Yang S.P."/>
            <person name="Li X."/>
            <person name="Graves T."/>
            <person name="Fulton L."/>
            <person name="Nelson J."/>
            <person name="Chinwalla A."/>
            <person name="Hou S."/>
            <person name="Mardis E.R."/>
            <person name="Wilson R.K."/>
        </authorList>
    </citation>
    <scope>NUCLEOTIDE SEQUENCE [LARGE SCALE GENOMIC DNA]</scope>
</reference>
<comment type="subcellular location">
    <subcellularLocation>
        <location evidence="3">Cytoplasm</location>
        <location evidence="3">Cell cortex</location>
    </subcellularLocation>
    <subcellularLocation>
        <location evidence="2">Cytoplasm</location>
        <location evidence="2">Cytoskeleton</location>
    </subcellularLocation>
    <subcellularLocation>
        <location evidence="1">Nucleus</location>
    </subcellularLocation>
</comment>
<evidence type="ECO:0000256" key="10">
    <source>
        <dbReference type="ARBA" id="ARBA00023203"/>
    </source>
</evidence>
<dbReference type="AlphaFoldDB" id="A0A674GGP4"/>
<evidence type="ECO:0000256" key="4">
    <source>
        <dbReference type="ARBA" id="ARBA00022448"/>
    </source>
</evidence>
<dbReference type="Pfam" id="PF04382">
    <property type="entry name" value="SAB"/>
    <property type="match status" value="1"/>
</dbReference>
<dbReference type="InterPro" id="IPR000299">
    <property type="entry name" value="FERM_domain"/>
</dbReference>
<dbReference type="SUPFAM" id="SSF54236">
    <property type="entry name" value="Ubiquitin-like"/>
    <property type="match status" value="1"/>
</dbReference>
<dbReference type="InterPro" id="IPR035963">
    <property type="entry name" value="FERM_2"/>
</dbReference>
<dbReference type="InterPro" id="IPR000798">
    <property type="entry name" value="Ez/rad/moesin-like"/>
</dbReference>
<dbReference type="PROSITE" id="PS00660">
    <property type="entry name" value="FERM_1"/>
    <property type="match status" value="1"/>
</dbReference>
<evidence type="ECO:0000313" key="19">
    <source>
        <dbReference type="Ensembl" id="ENSTGUP00000021918.1"/>
    </source>
</evidence>
<keyword evidence="20" id="KW-1185">Reference proteome</keyword>
<evidence type="ECO:0000256" key="14">
    <source>
        <dbReference type="ARBA" id="ARBA00023658"/>
    </source>
</evidence>
<dbReference type="InterPro" id="IPR007477">
    <property type="entry name" value="SAB_dom"/>
</dbReference>
<keyword evidence="11" id="KW-0206">Cytoskeleton</keyword>
<feature type="compositionally biased region" description="Basic and acidic residues" evidence="17">
    <location>
        <begin position="58"/>
        <end position="72"/>
    </location>
</feature>
<keyword evidence="9" id="KW-0112">Calmodulin-binding</keyword>
<dbReference type="SMART" id="SM00295">
    <property type="entry name" value="B41"/>
    <property type="match status" value="1"/>
</dbReference>
<evidence type="ECO:0000313" key="20">
    <source>
        <dbReference type="Proteomes" id="UP000007754"/>
    </source>
</evidence>
<dbReference type="Ensembl" id="ENSTGUT00000043792.1">
    <property type="protein sequence ID" value="ENSTGUP00000021918.1"/>
    <property type="gene ID" value="ENSTGUG00000000745.2"/>
</dbReference>
<evidence type="ECO:0000256" key="2">
    <source>
        <dbReference type="ARBA" id="ARBA00004245"/>
    </source>
</evidence>
<dbReference type="SMART" id="SM01195">
    <property type="entry name" value="FA"/>
    <property type="match status" value="1"/>
</dbReference>
<name>A0A674GGP4_TAEGU</name>
<proteinExistence type="predicted"/>
<feature type="compositionally biased region" description="Polar residues" evidence="17">
    <location>
        <begin position="144"/>
        <end position="153"/>
    </location>
</feature>
<dbReference type="SUPFAM" id="SSF50729">
    <property type="entry name" value="PH domain-like"/>
    <property type="match status" value="1"/>
</dbReference>
<organism evidence="19 20">
    <name type="scientific">Taeniopygia guttata</name>
    <name type="common">Zebra finch</name>
    <name type="synonym">Poephila guttata</name>
    <dbReference type="NCBI Taxonomy" id="59729"/>
    <lineage>
        <taxon>Eukaryota</taxon>
        <taxon>Metazoa</taxon>
        <taxon>Chordata</taxon>
        <taxon>Craniata</taxon>
        <taxon>Vertebrata</taxon>
        <taxon>Euteleostomi</taxon>
        <taxon>Archelosauria</taxon>
        <taxon>Archosauria</taxon>
        <taxon>Dinosauria</taxon>
        <taxon>Saurischia</taxon>
        <taxon>Theropoda</taxon>
        <taxon>Coelurosauria</taxon>
        <taxon>Aves</taxon>
        <taxon>Neognathae</taxon>
        <taxon>Neoaves</taxon>
        <taxon>Telluraves</taxon>
        <taxon>Australaves</taxon>
        <taxon>Passeriformes</taxon>
        <taxon>Passeroidea</taxon>
        <taxon>Estrildidae</taxon>
        <taxon>Estrildinae</taxon>
        <taxon>Taeniopygia</taxon>
    </lineage>
</organism>
<dbReference type="GO" id="GO:0031032">
    <property type="term" value="P:actomyosin structure organization"/>
    <property type="evidence" value="ECO:0007669"/>
    <property type="project" value="TreeGrafter"/>
</dbReference>
<feature type="region of interest" description="Disordered" evidence="17">
    <location>
        <begin position="1"/>
        <end position="194"/>
    </location>
</feature>
<evidence type="ECO:0000256" key="11">
    <source>
        <dbReference type="ARBA" id="ARBA00023212"/>
    </source>
</evidence>
<evidence type="ECO:0000256" key="9">
    <source>
        <dbReference type="ARBA" id="ARBA00022860"/>
    </source>
</evidence>
<evidence type="ECO:0000256" key="3">
    <source>
        <dbReference type="ARBA" id="ARBA00004544"/>
    </source>
</evidence>
<dbReference type="CDD" id="cd17105">
    <property type="entry name" value="FERM_F1_EPB41"/>
    <property type="match status" value="1"/>
</dbReference>
<dbReference type="Pfam" id="PF09380">
    <property type="entry name" value="FERM_C"/>
    <property type="match status" value="1"/>
</dbReference>
<dbReference type="Pfam" id="PF05902">
    <property type="entry name" value="4_1_CTD"/>
    <property type="match status" value="1"/>
</dbReference>
<dbReference type="PRINTS" id="PR00661">
    <property type="entry name" value="ERMFAMILY"/>
</dbReference>
<dbReference type="InterPro" id="IPR029071">
    <property type="entry name" value="Ubiquitin-like_domsf"/>
</dbReference>
<evidence type="ECO:0000256" key="8">
    <source>
        <dbReference type="ARBA" id="ARBA00022776"/>
    </source>
</evidence>
<keyword evidence="8" id="KW-0498">Mitosis</keyword>
<dbReference type="InterPro" id="IPR014352">
    <property type="entry name" value="FERM/acyl-CoA-bd_prot_sf"/>
</dbReference>
<accession>A0A674GGP4</accession>
<dbReference type="CDD" id="cd13184">
    <property type="entry name" value="FERM_C_4_1_family"/>
    <property type="match status" value="1"/>
</dbReference>
<reference evidence="19" key="3">
    <citation type="submission" date="2025-09" db="UniProtKB">
        <authorList>
            <consortium name="Ensembl"/>
        </authorList>
    </citation>
    <scope>IDENTIFICATION</scope>
</reference>
<feature type="region of interest" description="Disordered" evidence="17">
    <location>
        <begin position="638"/>
        <end position="739"/>
    </location>
</feature>
<dbReference type="InterPro" id="IPR018980">
    <property type="entry name" value="FERM_PH-like_C"/>
</dbReference>
<evidence type="ECO:0000256" key="16">
    <source>
        <dbReference type="ARBA" id="ARBA00032586"/>
    </source>
</evidence>
<evidence type="ECO:0000256" key="1">
    <source>
        <dbReference type="ARBA" id="ARBA00004123"/>
    </source>
</evidence>
<evidence type="ECO:0000256" key="5">
    <source>
        <dbReference type="ARBA" id="ARBA00022490"/>
    </source>
</evidence>
<dbReference type="InterPro" id="IPR018979">
    <property type="entry name" value="FERM_N"/>
</dbReference>
<evidence type="ECO:0000256" key="12">
    <source>
        <dbReference type="ARBA" id="ARBA00023242"/>
    </source>
</evidence>
<dbReference type="InterPro" id="IPR008379">
    <property type="entry name" value="Band_4.1_C"/>
</dbReference>
<dbReference type="PANTHER" id="PTHR23280:SF12">
    <property type="entry name" value="PROTEIN 4.1"/>
    <property type="match status" value="1"/>
</dbReference>
<keyword evidence="6" id="KW-0597">Phosphoprotein</keyword>
<sequence length="949" mass="106712">MTTEKSPAANADNSEQQQAKEEEGAAETKKQKASLEEGAQPTPERQPQRQKSSNGDTPTHEEQGKKERRTSEGRGFSRLFSSFLRRPKSQVSEEDKDTDAPKEAGGDQKDAGLGVGPDEDILVKAPIAAPEPELKTDPSLDLHSLSSAETQPAQEERRDDQEPERRDFEDREEGEAKEEGAKPELKPESLETRADKDLKAAQKVVKRHRSMYCKVVLLDDTIFECSMDKHAKGQDLLKKVCDHLNLLEEDYFGLATWDTPTSRTWLDPAKEVKKQVHGGPWDFTFNVKFYPPDPAQLTEDITRYYLCLQLRQDILTGRLPCSFATLALLGSYTVQSELGDYDPDLHGPDYISEFKLAPNQTKELEEKVVELHKTYRSMTPAQADLEFLENAKKLSMYGVDLHQAKDLEGVDITLGVCSSGLLVYKDKLRINRFPWPKVLKISYKRSSFFIKIRPGEQEQYESTIGFKLPSYRAAKKLWKVCVEHHTFFRLTSTEAIPKSRFLALGSKFRYSGRTQAQTRQASALIDRPAPQFERTASKRVSRSLDGAKRATQKIEFRTIEEEKQKEVVVVEVPEPKPADQIREKPAKHTLETFEMKPIAEEEEEEEAVEVVKVPVVKPKSVELVQPWSAKRDLGSIEISPIEEEEEEGEKTMVVRELEPLPKESAVAVITPERSPRPTSAPAIAQNHPAEPAPAKSNVKDMATSKVGKETAKSDGRREEYPLEKPEEPVDASKKRSKRLDGENIYIRHSNLMLEDLDKTQEEIKKHHANISELKKNFMESVPEPRPSEWDKRLSTHSPFRSLNVNGQIPTGADGPPLVKTQTVTISDVSSAVKSEIPTKEVPIVHTETKTITYEAAQTDGGNGDLDPGILLTAQTITSETTSSTTTTQITKTVKGGISETRIEKRIVITGDADVDHDQEMFLPATTPGKRNPAKLPRNYLEHKDLRFQT</sequence>
<dbReference type="Gene3D" id="2.30.29.30">
    <property type="entry name" value="Pleckstrin-homology domain (PH domain)/Phosphotyrosine-binding domain (PTB)"/>
    <property type="match status" value="1"/>
</dbReference>
<protein>
    <recommendedName>
        <fullName evidence="14">Protein 4.1</fullName>
    </recommendedName>
    <alternativeName>
        <fullName evidence="15">Band 4.1</fullName>
    </alternativeName>
    <alternativeName>
        <fullName evidence="16">Erythrocyte membrane protein band 4.1</fullName>
    </alternativeName>
</protein>
<dbReference type="Proteomes" id="UP000007754">
    <property type="component" value="Chromosome 23"/>
</dbReference>
<evidence type="ECO:0000259" key="18">
    <source>
        <dbReference type="PROSITE" id="PS50057"/>
    </source>
</evidence>
<dbReference type="Gene3D" id="1.20.80.10">
    <property type="match status" value="1"/>
</dbReference>
<dbReference type="FunFam" id="1.20.80.10:FF:000001">
    <property type="entry name" value="Erythrocyte membrane protein band 4.1"/>
    <property type="match status" value="1"/>
</dbReference>
<dbReference type="InterPro" id="IPR014847">
    <property type="entry name" value="FA"/>
</dbReference>
<feature type="compositionally biased region" description="Basic and acidic residues" evidence="17">
    <location>
        <begin position="154"/>
        <end position="169"/>
    </location>
</feature>
<dbReference type="FunFam" id="2.30.29.30:FF:000001">
    <property type="entry name" value="Erythrocyte membrane protein band 4.1"/>
    <property type="match status" value="1"/>
</dbReference>
<keyword evidence="4" id="KW-0813">Transport</keyword>
<evidence type="ECO:0000256" key="17">
    <source>
        <dbReference type="SAM" id="MobiDB-lite"/>
    </source>
</evidence>
<dbReference type="GO" id="GO:0051301">
    <property type="term" value="P:cell division"/>
    <property type="evidence" value="ECO:0007669"/>
    <property type="project" value="UniProtKB-KW"/>
</dbReference>
<dbReference type="GO" id="GO:0005856">
    <property type="term" value="C:cytoskeleton"/>
    <property type="evidence" value="ECO:0007669"/>
    <property type="project" value="UniProtKB-SubCell"/>
</dbReference>
<keyword evidence="12" id="KW-0539">Nucleus</keyword>
<dbReference type="GO" id="GO:0030866">
    <property type="term" value="P:cortical actin cytoskeleton organization"/>
    <property type="evidence" value="ECO:0007669"/>
    <property type="project" value="InterPro"/>
</dbReference>
<dbReference type="GO" id="GO:0005938">
    <property type="term" value="C:cell cortex"/>
    <property type="evidence" value="ECO:0007669"/>
    <property type="project" value="UniProtKB-SubCell"/>
</dbReference>
<evidence type="ECO:0000256" key="7">
    <source>
        <dbReference type="ARBA" id="ARBA00022618"/>
    </source>
</evidence>
<dbReference type="PROSITE" id="PS50057">
    <property type="entry name" value="FERM_3"/>
    <property type="match status" value="1"/>
</dbReference>
<dbReference type="InterPro" id="IPR019749">
    <property type="entry name" value="Band_41_domain"/>
</dbReference>
<keyword evidence="10" id="KW-0009">Actin-binding</keyword>
<dbReference type="InterPro" id="IPR021187">
    <property type="entry name" value="EPB4.1_FERM_F1"/>
</dbReference>
<feature type="compositionally biased region" description="Polar residues" evidence="17">
    <location>
        <begin position="43"/>
        <end position="57"/>
    </location>
</feature>
<dbReference type="Pfam" id="PF09379">
    <property type="entry name" value="FERM_N"/>
    <property type="match status" value="1"/>
</dbReference>
<dbReference type="PROSITE" id="PS00661">
    <property type="entry name" value="FERM_2"/>
    <property type="match status" value="1"/>
</dbReference>
<dbReference type="Gene3D" id="3.10.20.90">
    <property type="entry name" value="Phosphatidylinositol 3-kinase Catalytic Subunit, Chain A, domain 1"/>
    <property type="match status" value="1"/>
</dbReference>
<keyword evidence="7" id="KW-0132">Cell division</keyword>
<dbReference type="PRINTS" id="PR00935">
    <property type="entry name" value="BAND41"/>
</dbReference>
<dbReference type="PANTHER" id="PTHR23280">
    <property type="entry name" value="4.1 G PROTEIN"/>
    <property type="match status" value="1"/>
</dbReference>
<dbReference type="SMART" id="SM01196">
    <property type="entry name" value="FERM_C"/>
    <property type="match status" value="1"/>
</dbReference>
<dbReference type="InterPro" id="IPR011993">
    <property type="entry name" value="PH-like_dom_sf"/>
</dbReference>
<feature type="compositionally biased region" description="Basic and acidic residues" evidence="17">
    <location>
        <begin position="706"/>
        <end position="739"/>
    </location>
</feature>
<dbReference type="InterPro" id="IPR019748">
    <property type="entry name" value="FERM_central"/>
</dbReference>